<dbReference type="Proteomes" id="UP000593970">
    <property type="component" value="Chromosome"/>
</dbReference>
<reference evidence="3" key="4">
    <citation type="submission" date="2021-09" db="EMBL/GenBank/DDBJ databases">
        <title>Genomic analysis of Ralstonia spp.</title>
        <authorList>
            <person name="Aburjaile F."/>
            <person name="Ariute J.C."/>
            <person name="Pais A.K.L."/>
            <person name="Albuquerque G.M.R."/>
            <person name="Silva A.M.F."/>
            <person name="Brenig B."/>
            <person name="Azevedo V."/>
            <person name="Matiuzzi M."/>
            <person name="Ramos R."/>
            <person name="Goes-Neto A."/>
            <person name="Soares S."/>
            <person name="Iseppon A.M.B."/>
            <person name="Souza E."/>
            <person name="Gama M."/>
        </authorList>
    </citation>
    <scope>NUCLEOTIDE SEQUENCE</scope>
    <source>
        <strain evidence="3">B4</strain>
        <strain evidence="4">CCRMRs91</strain>
    </source>
</reference>
<dbReference type="RefSeq" id="WP_003265865.1">
    <property type="nucleotide sequence ID" value="NZ_CDLS01000001.1"/>
</dbReference>
<dbReference type="AlphaFoldDB" id="A0A072ZY04"/>
<keyword evidence="1" id="KW-0472">Membrane</keyword>
<evidence type="ECO:0000313" key="8">
    <source>
        <dbReference type="Proteomes" id="UP001143674"/>
    </source>
</evidence>
<evidence type="ECO:0000313" key="5">
    <source>
        <dbReference type="EMBL" id="QOK97553.1"/>
    </source>
</evidence>
<gene>
    <name evidence="2" type="ORF">CJO77_13420</name>
    <name evidence="5" type="ORF">HF909_14730</name>
    <name evidence="3" type="ORF">LBW55_14950</name>
    <name evidence="4" type="ORF">LBW59_06825</name>
</gene>
<accession>A0A072ZY04</accession>
<dbReference type="EMBL" id="JAIVFG010000008">
    <property type="protein sequence ID" value="MDB0570490.1"/>
    <property type="molecule type" value="Genomic_DNA"/>
</dbReference>
<dbReference type="KEGG" id="rsy:RSUY_08760"/>
<dbReference type="Proteomes" id="UP000261758">
    <property type="component" value="Chromosome"/>
</dbReference>
<dbReference type="Proteomes" id="UP001143674">
    <property type="component" value="Unassembled WGS sequence"/>
</dbReference>
<evidence type="ECO:0000313" key="3">
    <source>
        <dbReference type="EMBL" id="MDB0522898.1"/>
    </source>
</evidence>
<evidence type="ECO:0000313" key="2">
    <source>
        <dbReference type="EMBL" id="AXV82435.1"/>
    </source>
</evidence>
<dbReference type="EMBL" id="JAIVEX010000007">
    <property type="protein sequence ID" value="MDB0522898.1"/>
    <property type="molecule type" value="Genomic_DNA"/>
</dbReference>
<feature type="transmembrane region" description="Helical" evidence="1">
    <location>
        <begin position="21"/>
        <end position="46"/>
    </location>
</feature>
<evidence type="ECO:0000313" key="7">
    <source>
        <dbReference type="Proteomes" id="UP000593970"/>
    </source>
</evidence>
<organism evidence="3 8">
    <name type="scientific">Ralstonia solanacearum</name>
    <name type="common">Pseudomonas solanacearum</name>
    <dbReference type="NCBI Taxonomy" id="305"/>
    <lineage>
        <taxon>Bacteria</taxon>
        <taxon>Pseudomonadati</taxon>
        <taxon>Pseudomonadota</taxon>
        <taxon>Betaproteobacteria</taxon>
        <taxon>Burkholderiales</taxon>
        <taxon>Burkholderiaceae</taxon>
        <taxon>Ralstonia</taxon>
        <taxon>Ralstonia solanacearum species complex</taxon>
    </lineage>
</organism>
<dbReference type="Proteomes" id="UP001144050">
    <property type="component" value="Unassembled WGS sequence"/>
</dbReference>
<evidence type="ECO:0000256" key="1">
    <source>
        <dbReference type="SAM" id="Phobius"/>
    </source>
</evidence>
<evidence type="ECO:0000313" key="6">
    <source>
        <dbReference type="Proteomes" id="UP000261758"/>
    </source>
</evidence>
<proteinExistence type="predicted"/>
<reference evidence="7" key="3">
    <citation type="submission" date="2020-04" db="EMBL/GenBank/DDBJ databases">
        <title>Ralstonia solanacearum UW576, UW763, UW773, and UW774.</title>
        <authorList>
            <person name="Steidl O."/>
            <person name="Truchon A."/>
            <person name="Allen C."/>
        </authorList>
    </citation>
    <scope>NUCLEOTIDE SEQUENCE [LARGE SCALE GENOMIC DNA]</scope>
    <source>
        <strain evidence="7">UW774</strain>
    </source>
</reference>
<reference evidence="5" key="2">
    <citation type="submission" date="2020-04" db="EMBL/GenBank/DDBJ databases">
        <title>Ralstonia pseudosolanacearum UW576, UW763, UW773, and UW774.</title>
        <authorList>
            <person name="Steidl O."/>
            <person name="Truchon A."/>
            <person name="Allen C."/>
        </authorList>
    </citation>
    <scope>NUCLEOTIDE SEQUENCE</scope>
    <source>
        <strain evidence="5">RUN2474</strain>
    </source>
</reference>
<dbReference type="GeneID" id="97322090"/>
<dbReference type="EMBL" id="CP022759">
    <property type="protein sequence ID" value="AXV82435.1"/>
    <property type="molecule type" value="Genomic_DNA"/>
</dbReference>
<protein>
    <submittedName>
        <fullName evidence="3">Flp family type IVb pilin</fullName>
    </submittedName>
</protein>
<evidence type="ECO:0000313" key="4">
    <source>
        <dbReference type="EMBL" id="MDB0570490.1"/>
    </source>
</evidence>
<keyword evidence="1" id="KW-1133">Transmembrane helix</keyword>
<sequence>MKAMIKRFVREEDGAAGVEYALLLAFVALVMVTYGTTVKTAVGAIWNSVATQLSTAAG</sequence>
<dbReference type="EMBL" id="CP051169">
    <property type="protein sequence ID" value="QOK97553.1"/>
    <property type="molecule type" value="Genomic_DNA"/>
</dbReference>
<reference evidence="2 6" key="1">
    <citation type="submission" date="2017-08" db="EMBL/GenBank/DDBJ databases">
        <title>Genome sequences of Ralstonia solanacearum Species Complex (RSSC) isolated from Potato bacterial wilts in Korea.</title>
        <authorList>
            <person name="Cho H."/>
            <person name="Song E.-S."/>
            <person name="Lee Y.K."/>
            <person name="Lee S."/>
            <person name="Lee S.-W."/>
            <person name="Jo A."/>
            <person name="Kim J.-G."/>
            <person name="Hwang I."/>
        </authorList>
    </citation>
    <scope>NUCLEOTIDE SEQUENCE [LARGE SCALE GENOMIC DNA]</scope>
    <source>
        <strain evidence="2 6">T98</strain>
    </source>
</reference>
<keyword evidence="1" id="KW-0812">Transmembrane</keyword>
<name>A0A072ZY04_RALSL</name>